<dbReference type="AlphaFoldDB" id="A0A4D7JRN4"/>
<reference evidence="2 3" key="1">
    <citation type="submission" date="2018-04" db="EMBL/GenBank/DDBJ databases">
        <title>Complete genome uncultured novel isolate.</title>
        <authorList>
            <person name="Merlino G."/>
        </authorList>
    </citation>
    <scope>NUCLEOTIDE SEQUENCE [LARGE SCALE GENOMIC DNA]</scope>
    <source>
        <strain evidence="3">R1DC9</strain>
    </source>
</reference>
<keyword evidence="3" id="KW-1185">Reference proteome</keyword>
<accession>A0A4D7JRN4</accession>
<name>A0A4D7JRN4_9BACT</name>
<sequence>MKYIKSLIFLLFLVFAFQKGYCQIDNNAFLRNEPDSVVSKTYLEINATGYFKNNEYFNDIAEGYTLFGYNLFLKGGYHFNENLNFEAGGFFRWDFGNDEFRTILPYLRINYQSGKNRVIFGNINGWLAHDYIEPLYEFENFMTNDSELGIQYLRKGNWYDLDVWVDWQNMIYPLDSAKEEIAGGLVFDGRLINRNRFQLSIPLQFKVYHRGGQIDISNASLITRTNIAFGLKTKWLISEAAVFKEIETSVYYTTFNDNSGTELLPFNSGSGLLLNASFKSNNFGQFLLSYWKGNKFYSYQGGRLYQSLATEYGTPGYTEDRNIIFLRYGYDLKIANNSYLTLRGEPFYDLNNESIEYSFAMYFNLNLNYPITKN</sequence>
<gene>
    <name evidence="2" type="ORF">DCC35_01805</name>
</gene>
<evidence type="ECO:0000313" key="3">
    <source>
        <dbReference type="Proteomes" id="UP000298616"/>
    </source>
</evidence>
<dbReference type="KEGG" id="fpf:DCC35_01805"/>
<feature type="chain" id="PRO_5020376733" description="Porin" evidence="1">
    <location>
        <begin position="23"/>
        <end position="374"/>
    </location>
</feature>
<dbReference type="OrthoDB" id="1111796at2"/>
<proteinExistence type="predicted"/>
<evidence type="ECO:0008006" key="4">
    <source>
        <dbReference type="Google" id="ProtNLM"/>
    </source>
</evidence>
<dbReference type="Proteomes" id="UP000298616">
    <property type="component" value="Chromosome"/>
</dbReference>
<dbReference type="RefSeq" id="WP_137089173.1">
    <property type="nucleotide sequence ID" value="NZ_CP028923.1"/>
</dbReference>
<dbReference type="EMBL" id="CP028923">
    <property type="protein sequence ID" value="QCK13575.1"/>
    <property type="molecule type" value="Genomic_DNA"/>
</dbReference>
<protein>
    <recommendedName>
        <fullName evidence="4">Porin</fullName>
    </recommendedName>
</protein>
<keyword evidence="1" id="KW-0732">Signal</keyword>
<evidence type="ECO:0000313" key="2">
    <source>
        <dbReference type="EMBL" id="QCK13575.1"/>
    </source>
</evidence>
<evidence type="ECO:0000256" key="1">
    <source>
        <dbReference type="SAM" id="SignalP"/>
    </source>
</evidence>
<feature type="signal peptide" evidence="1">
    <location>
        <begin position="1"/>
        <end position="22"/>
    </location>
</feature>
<organism evidence="2 3">
    <name type="scientific">Mangrovivirga cuniculi</name>
    <dbReference type="NCBI Taxonomy" id="2715131"/>
    <lineage>
        <taxon>Bacteria</taxon>
        <taxon>Pseudomonadati</taxon>
        <taxon>Bacteroidota</taxon>
        <taxon>Cytophagia</taxon>
        <taxon>Cytophagales</taxon>
        <taxon>Mangrovivirgaceae</taxon>
        <taxon>Mangrovivirga</taxon>
    </lineage>
</organism>